<dbReference type="AlphaFoldDB" id="A0ABD2UH79"/>
<organism evidence="1 2">
    <name type="scientific">Solanum stoloniferum</name>
    <dbReference type="NCBI Taxonomy" id="62892"/>
    <lineage>
        <taxon>Eukaryota</taxon>
        <taxon>Viridiplantae</taxon>
        <taxon>Streptophyta</taxon>
        <taxon>Embryophyta</taxon>
        <taxon>Tracheophyta</taxon>
        <taxon>Spermatophyta</taxon>
        <taxon>Magnoliopsida</taxon>
        <taxon>eudicotyledons</taxon>
        <taxon>Gunneridae</taxon>
        <taxon>Pentapetalae</taxon>
        <taxon>asterids</taxon>
        <taxon>lamiids</taxon>
        <taxon>Solanales</taxon>
        <taxon>Solanaceae</taxon>
        <taxon>Solanoideae</taxon>
        <taxon>Solaneae</taxon>
        <taxon>Solanum</taxon>
    </lineage>
</organism>
<proteinExistence type="predicted"/>
<dbReference type="EMBL" id="JBJKTR010000005">
    <property type="protein sequence ID" value="KAL3368189.1"/>
    <property type="molecule type" value="Genomic_DNA"/>
</dbReference>
<feature type="non-terminal residue" evidence="1">
    <location>
        <position position="1"/>
    </location>
</feature>
<reference evidence="1 2" key="1">
    <citation type="submission" date="2024-05" db="EMBL/GenBank/DDBJ databases">
        <title>De novo assembly of an allotetraploid wild potato.</title>
        <authorList>
            <person name="Hosaka A.J."/>
        </authorList>
    </citation>
    <scope>NUCLEOTIDE SEQUENCE [LARGE SCALE GENOMIC DNA]</scope>
    <source>
        <tissue evidence="1">Young leaves</tissue>
    </source>
</reference>
<dbReference type="Proteomes" id="UP001627284">
    <property type="component" value="Unassembled WGS sequence"/>
</dbReference>
<name>A0ABD2UH79_9SOLN</name>
<sequence>ETFVYEESNLHYSFGWSKTKPKNSKNSKNRRPTLELIKILLICKTEHIWRNLSGKSKTSRKRPRISTSITMESQDFKDPEKTCLAIYNELKKCQFPVFECKVMVDELIELAHKYIHRSVLVDDRYMLKLGVKINMLHKYKQIKENYDRNFLAKNIPNKSC</sequence>
<comment type="caution">
    <text evidence="1">The sequence shown here is derived from an EMBL/GenBank/DDBJ whole genome shotgun (WGS) entry which is preliminary data.</text>
</comment>
<evidence type="ECO:0000313" key="1">
    <source>
        <dbReference type="EMBL" id="KAL3368189.1"/>
    </source>
</evidence>
<accession>A0ABD2UH79</accession>
<keyword evidence="2" id="KW-1185">Reference proteome</keyword>
<protein>
    <submittedName>
        <fullName evidence="1">Uncharacterized protein</fullName>
    </submittedName>
</protein>
<evidence type="ECO:0000313" key="2">
    <source>
        <dbReference type="Proteomes" id="UP001627284"/>
    </source>
</evidence>
<gene>
    <name evidence="1" type="ORF">AABB24_009191</name>
</gene>
<feature type="non-terminal residue" evidence="1">
    <location>
        <position position="160"/>
    </location>
</feature>